<sequence length="245" mass="27612">MSLHQESLIDLKSRDLEYEKIIFHIEEALSYAGICSKKLVKALNDMYLTKKPLPTAKQIRKLIAPLQSKHLLPFSAEPKSLSALPKESSDHLLFGLSNTRGFCDAAKQNFYLKTSAKLNLDILYTTLWGQSLGIFSRFTDKVGLIVFNEKVTEYAPPVKDLGGRRLTEFHKEAARLADFRYKVLGSDDNATTDDILDRINMKVAQPLTTKVFLESMAAQNLVIWSSQVVRHLQIIPIMSTLNQAA</sequence>
<dbReference type="EMBL" id="QTSX02000513">
    <property type="protein sequence ID" value="KAJ9086915.1"/>
    <property type="molecule type" value="Genomic_DNA"/>
</dbReference>
<comment type="caution">
    <text evidence="1">The sequence shown here is derived from an EMBL/GenBank/DDBJ whole genome shotgun (WGS) entry which is preliminary data.</text>
</comment>
<organism evidence="1 2">
    <name type="scientific">Entomophthora muscae</name>
    <dbReference type="NCBI Taxonomy" id="34485"/>
    <lineage>
        <taxon>Eukaryota</taxon>
        <taxon>Fungi</taxon>
        <taxon>Fungi incertae sedis</taxon>
        <taxon>Zoopagomycota</taxon>
        <taxon>Entomophthoromycotina</taxon>
        <taxon>Entomophthoromycetes</taxon>
        <taxon>Entomophthorales</taxon>
        <taxon>Entomophthoraceae</taxon>
        <taxon>Entomophthora</taxon>
    </lineage>
</organism>
<keyword evidence="2" id="KW-1185">Reference proteome</keyword>
<evidence type="ECO:0000313" key="1">
    <source>
        <dbReference type="EMBL" id="KAJ9086915.1"/>
    </source>
</evidence>
<reference evidence="1" key="1">
    <citation type="submission" date="2022-04" db="EMBL/GenBank/DDBJ databases">
        <title>Genome of the entomopathogenic fungus Entomophthora muscae.</title>
        <authorList>
            <person name="Elya C."/>
            <person name="Lovett B.R."/>
            <person name="Lee E."/>
            <person name="Macias A.M."/>
            <person name="Hajek A.E."/>
            <person name="De Bivort B.L."/>
            <person name="Kasson M.T."/>
            <person name="De Fine Licht H.H."/>
            <person name="Stajich J.E."/>
        </authorList>
    </citation>
    <scope>NUCLEOTIDE SEQUENCE</scope>
    <source>
        <strain evidence="1">Berkeley</strain>
    </source>
</reference>
<dbReference type="Proteomes" id="UP001165960">
    <property type="component" value="Unassembled WGS sequence"/>
</dbReference>
<gene>
    <name evidence="1" type="ORF">DSO57_1038647</name>
</gene>
<protein>
    <submittedName>
        <fullName evidence="1">Uncharacterized protein</fullName>
    </submittedName>
</protein>
<name>A0ACC2UJA1_9FUNG</name>
<evidence type="ECO:0000313" key="2">
    <source>
        <dbReference type="Proteomes" id="UP001165960"/>
    </source>
</evidence>
<accession>A0ACC2UJA1</accession>
<proteinExistence type="predicted"/>